<organism evidence="2 3">
    <name type="scientific">Caenorhabditis angaria</name>
    <dbReference type="NCBI Taxonomy" id="860376"/>
    <lineage>
        <taxon>Eukaryota</taxon>
        <taxon>Metazoa</taxon>
        <taxon>Ecdysozoa</taxon>
        <taxon>Nematoda</taxon>
        <taxon>Chromadorea</taxon>
        <taxon>Rhabditida</taxon>
        <taxon>Rhabditina</taxon>
        <taxon>Rhabditomorpha</taxon>
        <taxon>Rhabditoidea</taxon>
        <taxon>Rhabditidae</taxon>
        <taxon>Peloderinae</taxon>
        <taxon>Caenorhabditis</taxon>
    </lineage>
</organism>
<feature type="compositionally biased region" description="Polar residues" evidence="1">
    <location>
        <begin position="623"/>
        <end position="634"/>
    </location>
</feature>
<feature type="region of interest" description="Disordered" evidence="1">
    <location>
        <begin position="135"/>
        <end position="185"/>
    </location>
</feature>
<evidence type="ECO:0008006" key="4">
    <source>
        <dbReference type="Google" id="ProtNLM"/>
    </source>
</evidence>
<accession>A0A9P1I4T3</accession>
<feature type="region of interest" description="Disordered" evidence="1">
    <location>
        <begin position="319"/>
        <end position="395"/>
    </location>
</feature>
<name>A0A9P1I4T3_9PELO</name>
<dbReference type="AlphaFoldDB" id="A0A9P1I4T3"/>
<keyword evidence="3" id="KW-1185">Reference proteome</keyword>
<feature type="region of interest" description="Disordered" evidence="1">
    <location>
        <begin position="421"/>
        <end position="454"/>
    </location>
</feature>
<protein>
    <recommendedName>
        <fullName evidence="4">THAP-type domain-containing protein</fullName>
    </recommendedName>
</protein>
<feature type="compositionally biased region" description="Polar residues" evidence="1">
    <location>
        <begin position="319"/>
        <end position="331"/>
    </location>
</feature>
<feature type="compositionally biased region" description="Polar residues" evidence="1">
    <location>
        <begin position="438"/>
        <end position="452"/>
    </location>
</feature>
<evidence type="ECO:0000313" key="3">
    <source>
        <dbReference type="Proteomes" id="UP001152747"/>
    </source>
</evidence>
<feature type="compositionally biased region" description="Acidic residues" evidence="1">
    <location>
        <begin position="639"/>
        <end position="649"/>
    </location>
</feature>
<feature type="compositionally biased region" description="Basic residues" evidence="1">
    <location>
        <begin position="546"/>
        <end position="562"/>
    </location>
</feature>
<dbReference type="EMBL" id="CANHGI010000001">
    <property type="protein sequence ID" value="CAI5439635.1"/>
    <property type="molecule type" value="Genomic_DNA"/>
</dbReference>
<evidence type="ECO:0000313" key="2">
    <source>
        <dbReference type="EMBL" id="CAI5439635.1"/>
    </source>
</evidence>
<feature type="compositionally biased region" description="Basic and acidic residues" evidence="1">
    <location>
        <begin position="332"/>
        <end position="345"/>
    </location>
</feature>
<feature type="region of interest" description="Disordered" evidence="1">
    <location>
        <begin position="616"/>
        <end position="649"/>
    </location>
</feature>
<dbReference type="Proteomes" id="UP001152747">
    <property type="component" value="Unassembled WGS sequence"/>
</dbReference>
<proteinExistence type="predicted"/>
<sequence>MARQIKRKKYLQIPIPNKDYFVPRIIIKKKNPMAQVPIVLEPMKYGEHRLCKNKIANNQFHYECEPTMKPNDYPKCVYCDKRKMLIKMTNVTRNPKELKKWIDILGERFGRRIRRNPISYICLSHFKLAPGATSRRIGQRPLPNSITDSDEDEIPRRKVGRPWKTTNDTAAEKEQEVVDNQPSTSQQQMHNSLTELNDSFIDPNIPSTSNNPNSIFAPNSIFLADPNIVYNLLLNQLVLNQIILQNQAQFLQNVSVPRFVISPENSQINIPSQSFLPRSHFSMPNIFPQPLFPLPTNTSSMPTFNNLLSPSTTLGNFGNLNIPTASNSSVEHSPRSVEREQKRMNFDGIADELSTKRSREDCQNQPQNTISAQRLPAPSQDSAASTSTSGNRQKSSGWFGRFMGCVRKQETEDVYEIASNRNNTAAEKEEEQEEVDTNIPSTSNSNVQNVQKNRTKKESRAFSCAYCQKRTFSKEMKCVTANESELKKWIDILGNTFEANVARRRSLPMICLSHFDIPPGSTRPQRGQLPVANYNADSKNDDSIPLKKKGRKFKRIRGRKSAKKNDTSQEVQQNETIAENNDNEDVQRNIPTTSNSRNEEPLFGWLERDIENAILARSADDNMPSTSNSSNQQNFRKDDDEEEEEESEF</sequence>
<reference evidence="2" key="1">
    <citation type="submission" date="2022-11" db="EMBL/GenBank/DDBJ databases">
        <authorList>
            <person name="Kikuchi T."/>
        </authorList>
    </citation>
    <scope>NUCLEOTIDE SEQUENCE</scope>
    <source>
        <strain evidence="2">PS1010</strain>
    </source>
</reference>
<feature type="compositionally biased region" description="Polar residues" evidence="1">
    <location>
        <begin position="379"/>
        <end position="395"/>
    </location>
</feature>
<comment type="caution">
    <text evidence="2">The sequence shown here is derived from an EMBL/GenBank/DDBJ whole genome shotgun (WGS) entry which is preliminary data.</text>
</comment>
<feature type="compositionally biased region" description="Basic and acidic residues" evidence="1">
    <location>
        <begin position="353"/>
        <end position="362"/>
    </location>
</feature>
<feature type="compositionally biased region" description="Polar residues" evidence="1">
    <location>
        <begin position="568"/>
        <end position="580"/>
    </location>
</feature>
<feature type="region of interest" description="Disordered" evidence="1">
    <location>
        <begin position="533"/>
        <end position="604"/>
    </location>
</feature>
<gene>
    <name evidence="2" type="ORF">CAMP_LOCUS2272</name>
</gene>
<feature type="compositionally biased region" description="Polar residues" evidence="1">
    <location>
        <begin position="363"/>
        <end position="372"/>
    </location>
</feature>
<evidence type="ECO:0000256" key="1">
    <source>
        <dbReference type="SAM" id="MobiDB-lite"/>
    </source>
</evidence>